<dbReference type="SUPFAM" id="SSF55424">
    <property type="entry name" value="FAD/NAD-linked reductases, dimerisation (C-terminal) domain"/>
    <property type="match status" value="1"/>
</dbReference>
<evidence type="ECO:0000256" key="9">
    <source>
        <dbReference type="ARBA" id="ARBA00023284"/>
    </source>
</evidence>
<evidence type="ECO:0000256" key="8">
    <source>
        <dbReference type="ARBA" id="ARBA00023157"/>
    </source>
</evidence>
<dbReference type="InterPro" id="IPR006258">
    <property type="entry name" value="Lipoamide_DH"/>
</dbReference>
<dbReference type="PRINTS" id="PR00411">
    <property type="entry name" value="PNDRDTASEI"/>
</dbReference>
<accession>A0ABN5GX47</accession>
<comment type="cofactor">
    <cofactor evidence="11">
        <name>FAD</name>
        <dbReference type="ChEBI" id="CHEBI:57692"/>
    </cofactor>
    <text evidence="11">Binds 1 FAD per subunit.</text>
</comment>
<comment type="catalytic activity">
    <reaction evidence="10 11">
        <text>N(6)-[(R)-dihydrolipoyl]-L-lysyl-[protein] + NAD(+) = N(6)-[(R)-lipoyl]-L-lysyl-[protein] + NADH + H(+)</text>
        <dbReference type="Rhea" id="RHEA:15045"/>
        <dbReference type="Rhea" id="RHEA-COMP:10474"/>
        <dbReference type="Rhea" id="RHEA-COMP:10475"/>
        <dbReference type="ChEBI" id="CHEBI:15378"/>
        <dbReference type="ChEBI" id="CHEBI:57540"/>
        <dbReference type="ChEBI" id="CHEBI:57945"/>
        <dbReference type="ChEBI" id="CHEBI:83099"/>
        <dbReference type="ChEBI" id="CHEBI:83100"/>
        <dbReference type="EC" id="1.8.1.4"/>
    </reaction>
</comment>
<dbReference type="InterPro" id="IPR001100">
    <property type="entry name" value="Pyr_nuc-diS_OxRdtase"/>
</dbReference>
<keyword evidence="6 11" id="KW-0560">Oxidoreductase</keyword>
<evidence type="ECO:0000259" key="13">
    <source>
        <dbReference type="Pfam" id="PF07992"/>
    </source>
</evidence>
<name>A0ABN5GX47_9FIRM</name>
<organism evidence="14 15">
    <name type="scientific">Sulfobacillus thermotolerans</name>
    <dbReference type="NCBI Taxonomy" id="338644"/>
    <lineage>
        <taxon>Bacteria</taxon>
        <taxon>Bacillati</taxon>
        <taxon>Bacillota</taxon>
        <taxon>Clostridia</taxon>
        <taxon>Eubacteriales</taxon>
        <taxon>Clostridiales Family XVII. Incertae Sedis</taxon>
        <taxon>Sulfobacillus</taxon>
    </lineage>
</organism>
<evidence type="ECO:0000256" key="3">
    <source>
        <dbReference type="ARBA" id="ARBA00016961"/>
    </source>
</evidence>
<evidence type="ECO:0000256" key="11">
    <source>
        <dbReference type="RuleBase" id="RU003692"/>
    </source>
</evidence>
<evidence type="ECO:0000256" key="4">
    <source>
        <dbReference type="ARBA" id="ARBA00022630"/>
    </source>
</evidence>
<dbReference type="InterPro" id="IPR004099">
    <property type="entry name" value="Pyr_nucl-diS_OxRdtase_dimer"/>
</dbReference>
<dbReference type="InterPro" id="IPR036188">
    <property type="entry name" value="FAD/NAD-bd_sf"/>
</dbReference>
<feature type="domain" description="Pyridine nucleotide-disulphide oxidoreductase dimerisation" evidence="12">
    <location>
        <begin position="354"/>
        <end position="461"/>
    </location>
</feature>
<proteinExistence type="inferred from homology"/>
<sequence>MQTLMFDVVTIGGGPGATPGAQLLAQKGQKVAIVEKGAGLGGTCLFEGCIPSKIFLESAARIRAIGVDVAFGVQGAHFDSINLDRIRARKQEILAKRAGGAQVACDKLGITVIQGVADLLDPHHVTVQTANHETILLEAKTLVIAPGSVSRPLEVPGADNEGLWTSQEALELAEIPKSLCIIGGGYIGMELATLYHALGSQVHILEAGPRILLTEDPGIADHLVQTWQKTGVSIPIETGITLDAIESTGKALGHQRVHYRAANGEVRILEADRVLIAVGRAPATSHLHWDRVGITLGARKEVPVNEFYQTVVPSIYAPGDVNGEVMLAHAATRQSLIAAQHILGRTTVPNALVVPHVVFTDPEIAAVGADSRDLAAHPQWAMTSWPYRQDARALIMGDAEGFAQMIWDQKTHALLGLQVIGAEAGELIEEATYIITHHGTLESLVESIHPHPTLNEVVSELAAHALDEAERPEE</sequence>
<dbReference type="InterPro" id="IPR050151">
    <property type="entry name" value="Class-I_Pyr_Nuc-Dis_Oxidored"/>
</dbReference>
<keyword evidence="15" id="KW-1185">Reference proteome</keyword>
<reference evidence="14 15" key="1">
    <citation type="journal article" date="2019" name="Sci. Rep.">
        <title>Sulfobacillus thermotolerans: new insights into resistance and metabolic capacities of acidophilic chemolithotrophs.</title>
        <authorList>
            <person name="Panyushkina A.E."/>
            <person name="Babenko V.V."/>
            <person name="Nikitina A.S."/>
            <person name="Selezneva O.V."/>
            <person name="Tsaplina I.A."/>
            <person name="Letarova M.A."/>
            <person name="Kostryukova E.S."/>
            <person name="Letarov A.V."/>
        </authorList>
    </citation>
    <scope>NUCLEOTIDE SEQUENCE [LARGE SCALE GENOMIC DNA]</scope>
    <source>
        <strain evidence="14 15">Kr1</strain>
    </source>
</reference>
<evidence type="ECO:0000259" key="12">
    <source>
        <dbReference type="Pfam" id="PF02852"/>
    </source>
</evidence>
<dbReference type="EMBL" id="CP019454">
    <property type="protein sequence ID" value="AUW92717.1"/>
    <property type="molecule type" value="Genomic_DNA"/>
</dbReference>
<dbReference type="PROSITE" id="PS00076">
    <property type="entry name" value="PYRIDINE_REDOX_1"/>
    <property type="match status" value="1"/>
</dbReference>
<evidence type="ECO:0000313" key="14">
    <source>
        <dbReference type="EMBL" id="AUW92717.1"/>
    </source>
</evidence>
<dbReference type="InterPro" id="IPR016156">
    <property type="entry name" value="FAD/NAD-linked_Rdtase_dimer_sf"/>
</dbReference>
<dbReference type="Pfam" id="PF07992">
    <property type="entry name" value="Pyr_redox_2"/>
    <property type="match status" value="1"/>
</dbReference>
<dbReference type="Gene3D" id="3.30.390.30">
    <property type="match status" value="1"/>
</dbReference>
<dbReference type="PANTHER" id="PTHR22912">
    <property type="entry name" value="DISULFIDE OXIDOREDUCTASE"/>
    <property type="match status" value="1"/>
</dbReference>
<dbReference type="PANTHER" id="PTHR22912:SF151">
    <property type="entry name" value="DIHYDROLIPOYL DEHYDROGENASE, MITOCHONDRIAL"/>
    <property type="match status" value="1"/>
</dbReference>
<dbReference type="InterPro" id="IPR012999">
    <property type="entry name" value="Pyr_OxRdtase_I_AS"/>
</dbReference>
<dbReference type="Pfam" id="PF02852">
    <property type="entry name" value="Pyr_redox_dim"/>
    <property type="match status" value="1"/>
</dbReference>
<keyword evidence="5 11" id="KW-0274">FAD</keyword>
<keyword evidence="9 11" id="KW-0676">Redox-active center</keyword>
<dbReference type="NCBIfam" id="TIGR01350">
    <property type="entry name" value="lipoamide_DH"/>
    <property type="match status" value="1"/>
</dbReference>
<keyword evidence="4 11" id="KW-0285">Flavoprotein</keyword>
<dbReference type="InterPro" id="IPR023753">
    <property type="entry name" value="FAD/NAD-binding_dom"/>
</dbReference>
<evidence type="ECO:0000256" key="2">
    <source>
        <dbReference type="ARBA" id="ARBA00012608"/>
    </source>
</evidence>
<gene>
    <name evidence="14" type="ORF">BXT84_01035</name>
</gene>
<dbReference type="PRINTS" id="PR00368">
    <property type="entry name" value="FADPNR"/>
</dbReference>
<evidence type="ECO:0000256" key="7">
    <source>
        <dbReference type="ARBA" id="ARBA00023027"/>
    </source>
</evidence>
<protein>
    <recommendedName>
        <fullName evidence="3 11">Dihydrolipoyl dehydrogenase</fullName>
        <ecNumber evidence="2 11">1.8.1.4</ecNumber>
    </recommendedName>
</protein>
<dbReference type="Proteomes" id="UP000325292">
    <property type="component" value="Chromosome"/>
</dbReference>
<keyword evidence="8" id="KW-1015">Disulfide bond</keyword>
<dbReference type="Gene3D" id="3.50.50.60">
    <property type="entry name" value="FAD/NAD(P)-binding domain"/>
    <property type="match status" value="2"/>
</dbReference>
<dbReference type="EC" id="1.8.1.4" evidence="2 11"/>
<evidence type="ECO:0000256" key="5">
    <source>
        <dbReference type="ARBA" id="ARBA00022827"/>
    </source>
</evidence>
<evidence type="ECO:0000256" key="1">
    <source>
        <dbReference type="ARBA" id="ARBA00007532"/>
    </source>
</evidence>
<comment type="similarity">
    <text evidence="1 11">Belongs to the class-I pyridine nucleotide-disulfide oxidoreductase family.</text>
</comment>
<comment type="miscellaneous">
    <text evidence="11">The active site is a redox-active disulfide bond.</text>
</comment>
<evidence type="ECO:0000313" key="15">
    <source>
        <dbReference type="Proteomes" id="UP000325292"/>
    </source>
</evidence>
<dbReference type="SUPFAM" id="SSF51905">
    <property type="entry name" value="FAD/NAD(P)-binding domain"/>
    <property type="match status" value="1"/>
</dbReference>
<dbReference type="PIRSF" id="PIRSF000350">
    <property type="entry name" value="Mercury_reductase_MerA"/>
    <property type="match status" value="1"/>
</dbReference>
<feature type="domain" description="FAD/NAD(P)-binding" evidence="13">
    <location>
        <begin position="6"/>
        <end position="334"/>
    </location>
</feature>
<keyword evidence="7 11" id="KW-0520">NAD</keyword>
<evidence type="ECO:0000256" key="10">
    <source>
        <dbReference type="ARBA" id="ARBA00049187"/>
    </source>
</evidence>
<evidence type="ECO:0000256" key="6">
    <source>
        <dbReference type="ARBA" id="ARBA00023002"/>
    </source>
</evidence>